<proteinExistence type="predicted"/>
<evidence type="ECO:0000256" key="3">
    <source>
        <dbReference type="ARBA" id="ARBA00022989"/>
    </source>
</evidence>
<keyword evidence="4 5" id="KW-0472">Membrane</keyword>
<name>A0A1C2HWC3_ACITH</name>
<protein>
    <recommendedName>
        <fullName evidence="6">DUF202 domain-containing protein</fullName>
    </recommendedName>
</protein>
<evidence type="ECO:0000256" key="1">
    <source>
        <dbReference type="ARBA" id="ARBA00004127"/>
    </source>
</evidence>
<comment type="caution">
    <text evidence="7">The sequence shown here is derived from an EMBL/GenBank/DDBJ whole genome shotgun (WGS) entry which is preliminary data.</text>
</comment>
<evidence type="ECO:0000313" key="7">
    <source>
        <dbReference type="EMBL" id="OCX67997.1"/>
    </source>
</evidence>
<reference evidence="7" key="1">
    <citation type="journal article" date="2016" name="Int. J. Mol. Sci.">
        <title>Comparative genomics of the extreme acidophile Acidithiobacillus thiooxidans reveals intraspecific divergence and niche adaptation.</title>
        <authorList>
            <person name="Zhang X."/>
            <person name="Feng X."/>
            <person name="Tao J."/>
            <person name="Ma L."/>
            <person name="Xiao Y."/>
            <person name="Liang Y."/>
            <person name="Liu X."/>
            <person name="Yin H."/>
        </authorList>
    </citation>
    <scope>NUCLEOTIDE SEQUENCE [LARGE SCALE GENOMIC DNA]</scope>
    <source>
        <strain evidence="7">DXS-W</strain>
    </source>
</reference>
<evidence type="ECO:0000256" key="2">
    <source>
        <dbReference type="ARBA" id="ARBA00022692"/>
    </source>
</evidence>
<comment type="subcellular location">
    <subcellularLocation>
        <location evidence="1">Endomembrane system</location>
        <topology evidence="1">Multi-pass membrane protein</topology>
    </subcellularLocation>
</comment>
<keyword evidence="8" id="KW-1185">Reference proteome</keyword>
<sequence>MMDKVKWLHALHIDDHRERLHKYRDSLILQDWLALDRTAAANKRTLYAFMRTTLDFNVSGLVFIRFFDYGWIMTVGWIFLGISVLLGGYGLTRYFEVKKHYWKFLRESPKPKVLNRF</sequence>
<dbReference type="EMBL" id="LWRY01000285">
    <property type="protein sequence ID" value="OCX67997.1"/>
    <property type="molecule type" value="Genomic_DNA"/>
</dbReference>
<dbReference type="Proteomes" id="UP000095008">
    <property type="component" value="Unassembled WGS sequence"/>
</dbReference>
<dbReference type="Pfam" id="PF02656">
    <property type="entry name" value="DUF202"/>
    <property type="match status" value="1"/>
</dbReference>
<dbReference type="RefSeq" id="WP_226831333.1">
    <property type="nucleotide sequence ID" value="NZ_JAAOMO010000099.1"/>
</dbReference>
<accession>A0A1C2HWC3</accession>
<evidence type="ECO:0000259" key="6">
    <source>
        <dbReference type="Pfam" id="PF02656"/>
    </source>
</evidence>
<feature type="transmembrane region" description="Helical" evidence="5">
    <location>
        <begin position="69"/>
        <end position="91"/>
    </location>
</feature>
<dbReference type="InterPro" id="IPR003807">
    <property type="entry name" value="DUF202"/>
</dbReference>
<keyword evidence="2 5" id="KW-0812">Transmembrane</keyword>
<evidence type="ECO:0000313" key="8">
    <source>
        <dbReference type="Proteomes" id="UP000095008"/>
    </source>
</evidence>
<keyword evidence="3 5" id="KW-1133">Transmembrane helix</keyword>
<evidence type="ECO:0000256" key="5">
    <source>
        <dbReference type="SAM" id="Phobius"/>
    </source>
</evidence>
<dbReference type="GO" id="GO:0012505">
    <property type="term" value="C:endomembrane system"/>
    <property type="evidence" value="ECO:0007669"/>
    <property type="project" value="UniProtKB-SubCell"/>
</dbReference>
<feature type="domain" description="DUF202" evidence="6">
    <location>
        <begin position="37"/>
        <end position="99"/>
    </location>
</feature>
<evidence type="ECO:0000256" key="4">
    <source>
        <dbReference type="ARBA" id="ARBA00023136"/>
    </source>
</evidence>
<organism evidence="7 8">
    <name type="scientific">Acidithiobacillus thiooxidans</name>
    <name type="common">Thiobacillus thiooxidans</name>
    <dbReference type="NCBI Taxonomy" id="930"/>
    <lineage>
        <taxon>Bacteria</taxon>
        <taxon>Pseudomonadati</taxon>
        <taxon>Pseudomonadota</taxon>
        <taxon>Acidithiobacillia</taxon>
        <taxon>Acidithiobacillales</taxon>
        <taxon>Acidithiobacillaceae</taxon>
        <taxon>Acidithiobacillus</taxon>
    </lineage>
</organism>
<gene>
    <name evidence="7" type="ORF">A6M23_19360</name>
</gene>
<dbReference type="AlphaFoldDB" id="A0A1C2HWC3"/>